<dbReference type="InterPro" id="IPR023198">
    <property type="entry name" value="PGP-like_dom2"/>
</dbReference>
<dbReference type="PANTHER" id="PTHR47858:SF2">
    <property type="entry name" value="HALOACID DEHALOGENASE-LIKE HYDROLASE (HAD) SUPERFAMILY PROTEIN"/>
    <property type="match status" value="1"/>
</dbReference>
<dbReference type="SUPFAM" id="SSF56784">
    <property type="entry name" value="HAD-like"/>
    <property type="match status" value="1"/>
</dbReference>
<comment type="caution">
    <text evidence="1">The sequence shown here is derived from an EMBL/GenBank/DDBJ whole genome shotgun (WGS) entry which is preliminary data.</text>
</comment>
<dbReference type="OrthoDB" id="47790at2759"/>
<protein>
    <submittedName>
        <fullName evidence="1">Uncharacterized protein</fullName>
    </submittedName>
</protein>
<evidence type="ECO:0000313" key="2">
    <source>
        <dbReference type="Proteomes" id="UP001165082"/>
    </source>
</evidence>
<gene>
    <name evidence="1" type="ORF">TrRE_jg7020</name>
</gene>
<keyword evidence="2" id="KW-1185">Reference proteome</keyword>
<dbReference type="EMBL" id="BRXZ01007236">
    <property type="protein sequence ID" value="GMI25834.1"/>
    <property type="molecule type" value="Genomic_DNA"/>
</dbReference>
<reference evidence="1" key="1">
    <citation type="submission" date="2022-07" db="EMBL/GenBank/DDBJ databases">
        <title>Genome analysis of Parmales, a sister group of diatoms, reveals the evolutionary specialization of diatoms from phago-mixotrophs to photoautotrophs.</title>
        <authorList>
            <person name="Ban H."/>
            <person name="Sato S."/>
            <person name="Yoshikawa S."/>
            <person name="Kazumasa Y."/>
            <person name="Nakamura Y."/>
            <person name="Ichinomiya M."/>
            <person name="Saitoh K."/>
            <person name="Sato N."/>
            <person name="Blanc-Mathieu R."/>
            <person name="Endo H."/>
            <person name="Kuwata A."/>
            <person name="Ogata H."/>
        </authorList>
    </citation>
    <scope>NUCLEOTIDE SEQUENCE</scope>
</reference>
<feature type="non-terminal residue" evidence="1">
    <location>
        <position position="239"/>
    </location>
</feature>
<dbReference type="InterPro" id="IPR036412">
    <property type="entry name" value="HAD-like_sf"/>
</dbReference>
<evidence type="ECO:0000313" key="1">
    <source>
        <dbReference type="EMBL" id="GMI25834.1"/>
    </source>
</evidence>
<dbReference type="InterPro" id="IPR023214">
    <property type="entry name" value="HAD_sf"/>
</dbReference>
<dbReference type="AlphaFoldDB" id="A0A9W7L2M2"/>
<organism evidence="1 2">
    <name type="scientific">Triparma retinervis</name>
    <dbReference type="NCBI Taxonomy" id="2557542"/>
    <lineage>
        <taxon>Eukaryota</taxon>
        <taxon>Sar</taxon>
        <taxon>Stramenopiles</taxon>
        <taxon>Ochrophyta</taxon>
        <taxon>Bolidophyceae</taxon>
        <taxon>Parmales</taxon>
        <taxon>Triparmaceae</taxon>
        <taxon>Triparma</taxon>
    </lineage>
</organism>
<dbReference type="Proteomes" id="UP001165082">
    <property type="component" value="Unassembled WGS sequence"/>
</dbReference>
<accession>A0A9W7L2M2</accession>
<sequence length="239" mass="25830">MQQFGFIFNLDMIVPTSSADLSAWSAIADSGSYTVDLDEAHRGSRMSEPLEVCVGRVLGEREPALARRLGMTFFEERNRLVMDPAFLAGVQAAEGAGSWMSRLAQEGCPIACYSRLPRPVAAPLVKIAGVRTDLLVTPDDGWDTLEQVVLGGAMGIMRQPSKCLVFDESPRAAVKAHEAGMKFVGVLGTYPRYELGVADKTIAEWGEMKIRDVRGVFGEETELELEREVEDGMGGGGGG</sequence>
<dbReference type="PANTHER" id="PTHR47858">
    <property type="entry name" value="HALOACID DEHALOGENASE-LIKE HYDROLASE (HAD) SUPERFAMILY PROTEIN"/>
    <property type="match status" value="1"/>
</dbReference>
<name>A0A9W7L2M2_9STRA</name>
<dbReference type="Gene3D" id="3.40.50.1000">
    <property type="entry name" value="HAD superfamily/HAD-like"/>
    <property type="match status" value="1"/>
</dbReference>
<proteinExistence type="predicted"/>
<dbReference type="Gene3D" id="1.10.150.240">
    <property type="entry name" value="Putative phosphatase, domain 2"/>
    <property type="match status" value="1"/>
</dbReference>